<protein>
    <submittedName>
        <fullName evidence="1">Nedd8-conjugating enzyme ube2f</fullName>
    </submittedName>
</protein>
<feature type="non-terminal residue" evidence="1">
    <location>
        <position position="159"/>
    </location>
</feature>
<evidence type="ECO:0000313" key="1">
    <source>
        <dbReference type="EMBL" id="GFO19157.1"/>
    </source>
</evidence>
<reference evidence="1 2" key="1">
    <citation type="journal article" date="2021" name="Elife">
        <title>Chloroplast acquisition without the gene transfer in kleptoplastic sea slugs, Plakobranchus ocellatus.</title>
        <authorList>
            <person name="Maeda T."/>
            <person name="Takahashi S."/>
            <person name="Yoshida T."/>
            <person name="Shimamura S."/>
            <person name="Takaki Y."/>
            <person name="Nagai Y."/>
            <person name="Toyoda A."/>
            <person name="Suzuki Y."/>
            <person name="Arimoto A."/>
            <person name="Ishii H."/>
            <person name="Satoh N."/>
            <person name="Nishiyama T."/>
            <person name="Hasebe M."/>
            <person name="Maruyama T."/>
            <person name="Minagawa J."/>
            <person name="Obokata J."/>
            <person name="Shigenobu S."/>
        </authorList>
    </citation>
    <scope>NUCLEOTIDE SEQUENCE [LARGE SCALE GENOMIC DNA]</scope>
</reference>
<dbReference type="Gene3D" id="3.10.110.10">
    <property type="entry name" value="Ubiquitin Conjugating Enzyme"/>
    <property type="match status" value="1"/>
</dbReference>
<dbReference type="EMBL" id="BLXT01005033">
    <property type="protein sequence ID" value="GFO19157.1"/>
    <property type="molecule type" value="Genomic_DNA"/>
</dbReference>
<dbReference type="Proteomes" id="UP000735302">
    <property type="component" value="Unassembled WGS sequence"/>
</dbReference>
<dbReference type="InterPro" id="IPR016135">
    <property type="entry name" value="UBQ-conjugating_enzyme/RWD"/>
</dbReference>
<accession>A0AAV4BJP9</accession>
<name>A0AAV4BJP9_9GAST</name>
<dbReference type="AlphaFoldDB" id="A0AAV4BJP9"/>
<organism evidence="1 2">
    <name type="scientific">Plakobranchus ocellatus</name>
    <dbReference type="NCBI Taxonomy" id="259542"/>
    <lineage>
        <taxon>Eukaryota</taxon>
        <taxon>Metazoa</taxon>
        <taxon>Spiralia</taxon>
        <taxon>Lophotrochozoa</taxon>
        <taxon>Mollusca</taxon>
        <taxon>Gastropoda</taxon>
        <taxon>Heterobranchia</taxon>
        <taxon>Euthyneura</taxon>
        <taxon>Panpulmonata</taxon>
        <taxon>Sacoglossa</taxon>
        <taxon>Placobranchoidea</taxon>
        <taxon>Plakobranchidae</taxon>
        <taxon>Plakobranchus</taxon>
    </lineage>
</organism>
<dbReference type="SUPFAM" id="SSF54495">
    <property type="entry name" value="UBC-like"/>
    <property type="match status" value="1"/>
</dbReference>
<sequence length="159" mass="18042">MPCCTAIISKRKRLAVLKYGNIHRLAVLNDVETEKLAILKYGNTQRLGVLNDVGTMITLKMKQAKKNQESGSRRLSIRDRLLVKEVQEMEELLTETCEVAFPDPSCLHQFILTVTPDSGWAPTRKLKDVVWGLNSLFTDLLNFDDPLNVEAADHYARDK</sequence>
<proteinExistence type="predicted"/>
<gene>
    <name evidence="1" type="ORF">PoB_004566200</name>
</gene>
<evidence type="ECO:0000313" key="2">
    <source>
        <dbReference type="Proteomes" id="UP000735302"/>
    </source>
</evidence>
<comment type="caution">
    <text evidence="1">The sequence shown here is derived from an EMBL/GenBank/DDBJ whole genome shotgun (WGS) entry which is preliminary data.</text>
</comment>
<keyword evidence="2" id="KW-1185">Reference proteome</keyword>